<sequence>MYAESLSSVADSIATNELDGGPPPPPKFASVNHLALDAIAAAIYGAPFADTEFVVPLNRGEQVIYAHSGVIRRACPNLWKRMQASSTITLDSMEVDAVTGPQRPPRAQPVAVETEDDDDEFDDVPDEIDASTIGDETDAASVMTPVPEPSITPQTFIEEPVPQAAIASGASTPRVPRNKSKLRWLIGGRGDADGVAEVIHDPIGTAPVRATPTNTAAPSAAAAADSGRMRRYSKPGTGSAQGSPARPPVVGATRTGVPVDSKVLAGSAPRRRSSKRGAHSRSQRSAVPGSPAGRPRAGVRRFRILGVTPRSMQALVFYFYTSQVHFVSTPHIAPHSDANSLHEEASEQLGDGSKSPASLWPPAFSNKAAFCLGEQLELHDLRLRAYDHLTLNLSPRTVLADLLSPFGDRFAEVQRAHLDFISEHWEEVKTRPDFMPIINNLVHGQYPQSSKSLFQLFSKLSIRP</sequence>
<keyword evidence="3" id="KW-1185">Reference proteome</keyword>
<feature type="compositionally biased region" description="Basic residues" evidence="1">
    <location>
        <begin position="269"/>
        <end position="282"/>
    </location>
</feature>
<evidence type="ECO:0000256" key="1">
    <source>
        <dbReference type="SAM" id="MobiDB-lite"/>
    </source>
</evidence>
<protein>
    <recommendedName>
        <fullName evidence="4">BTB domain-containing protein</fullName>
    </recommendedName>
</protein>
<dbReference type="AlphaFoldDB" id="A0AAF0ETG2"/>
<feature type="region of interest" description="Disordered" evidence="1">
    <location>
        <begin position="97"/>
        <end position="123"/>
    </location>
</feature>
<dbReference type="EMBL" id="CP119878">
    <property type="protein sequence ID" value="WFD34369.1"/>
    <property type="molecule type" value="Genomic_DNA"/>
</dbReference>
<dbReference type="Proteomes" id="UP001219933">
    <property type="component" value="Chromosome 2"/>
</dbReference>
<evidence type="ECO:0008006" key="4">
    <source>
        <dbReference type="Google" id="ProtNLM"/>
    </source>
</evidence>
<evidence type="ECO:0000313" key="2">
    <source>
        <dbReference type="EMBL" id="WFD34369.1"/>
    </source>
</evidence>
<feature type="region of interest" description="Disordered" evidence="1">
    <location>
        <begin position="206"/>
        <end position="296"/>
    </location>
</feature>
<feature type="compositionally biased region" description="Low complexity" evidence="1">
    <location>
        <begin position="210"/>
        <end position="224"/>
    </location>
</feature>
<evidence type="ECO:0000313" key="3">
    <source>
        <dbReference type="Proteomes" id="UP001219933"/>
    </source>
</evidence>
<feature type="region of interest" description="Disordered" evidence="1">
    <location>
        <begin position="335"/>
        <end position="355"/>
    </location>
</feature>
<proteinExistence type="predicted"/>
<gene>
    <name evidence="2" type="ORF">MCUN1_001208</name>
</gene>
<organism evidence="2 3">
    <name type="scientific">Malassezia cuniculi</name>
    <dbReference type="NCBI Taxonomy" id="948313"/>
    <lineage>
        <taxon>Eukaryota</taxon>
        <taxon>Fungi</taxon>
        <taxon>Dikarya</taxon>
        <taxon>Basidiomycota</taxon>
        <taxon>Ustilaginomycotina</taxon>
        <taxon>Malasseziomycetes</taxon>
        <taxon>Malasseziales</taxon>
        <taxon>Malasseziaceae</taxon>
        <taxon>Malassezia</taxon>
    </lineage>
</organism>
<feature type="compositionally biased region" description="Acidic residues" evidence="1">
    <location>
        <begin position="113"/>
        <end position="123"/>
    </location>
</feature>
<accession>A0AAF0ETG2</accession>
<name>A0AAF0ETG2_9BASI</name>
<reference evidence="2" key="1">
    <citation type="submission" date="2023-03" db="EMBL/GenBank/DDBJ databases">
        <title>Mating type loci evolution in Malassezia.</title>
        <authorList>
            <person name="Coelho M.A."/>
        </authorList>
    </citation>
    <scope>NUCLEOTIDE SEQUENCE</scope>
    <source>
        <strain evidence="2">CBS 11721</strain>
    </source>
</reference>